<organism evidence="1 2">
    <name type="scientific">Secundilactobacillus pentosiphilus</name>
    <dbReference type="NCBI Taxonomy" id="1714682"/>
    <lineage>
        <taxon>Bacteria</taxon>
        <taxon>Bacillati</taxon>
        <taxon>Bacillota</taxon>
        <taxon>Bacilli</taxon>
        <taxon>Lactobacillales</taxon>
        <taxon>Lactobacillaceae</taxon>
        <taxon>Secundilactobacillus</taxon>
    </lineage>
</organism>
<reference evidence="1 2" key="1">
    <citation type="submission" date="2015-11" db="EMBL/GenBank/DDBJ databases">
        <title>Draft genome sequences of new species of the genus Lactobacillus isolated from orchardgrass silage.</title>
        <authorList>
            <person name="Tohno M."/>
            <person name="Tanizawa Y."/>
            <person name="Arita M."/>
        </authorList>
    </citation>
    <scope>NUCLEOTIDE SEQUENCE [LARGE SCALE GENOMIC DNA]</scope>
    <source>
        <strain evidence="1 2">IWT25</strain>
    </source>
</reference>
<comment type="caution">
    <text evidence="1">The sequence shown here is derived from an EMBL/GenBank/DDBJ whole genome shotgun (WGS) entry which is preliminary data.</text>
</comment>
<dbReference type="EMBL" id="BCMI01000028">
    <property type="protein sequence ID" value="GAX06865.1"/>
    <property type="molecule type" value="Genomic_DNA"/>
</dbReference>
<gene>
    <name evidence="1" type="ORF">IWT25_02212</name>
</gene>
<sequence>MVYKHQSELERDKIEILWKQGNTQADIVRELHRNLSTVKPIIKCNKELISSHIMRFLT</sequence>
<evidence type="ECO:0000313" key="2">
    <source>
        <dbReference type="Proteomes" id="UP000198414"/>
    </source>
</evidence>
<dbReference type="Proteomes" id="UP000198414">
    <property type="component" value="Unassembled WGS sequence"/>
</dbReference>
<dbReference type="AlphaFoldDB" id="A0A1Z5IYJ6"/>
<evidence type="ECO:0000313" key="1">
    <source>
        <dbReference type="EMBL" id="GAX06865.1"/>
    </source>
</evidence>
<accession>A0A1Z5IYJ6</accession>
<name>A0A1Z5IYJ6_9LACO</name>
<protein>
    <submittedName>
        <fullName evidence="1">Uncharacterized protein</fullName>
    </submittedName>
</protein>
<proteinExistence type="predicted"/>